<evidence type="ECO:0000313" key="2">
    <source>
        <dbReference type="EMBL" id="HIR09125.1"/>
    </source>
</evidence>
<organism evidence="2 3">
    <name type="scientific">Candidatus Avoscillospira stercoripullorum</name>
    <dbReference type="NCBI Taxonomy" id="2840709"/>
    <lineage>
        <taxon>Bacteria</taxon>
        <taxon>Bacillati</taxon>
        <taxon>Bacillota</taxon>
        <taxon>Clostridia</taxon>
        <taxon>Eubacteriales</taxon>
        <taxon>Oscillospiraceae</taxon>
        <taxon>Oscillospiraceae incertae sedis</taxon>
        <taxon>Candidatus Avoscillospira</taxon>
    </lineage>
</organism>
<keyword evidence="1" id="KW-1133">Transmembrane helix</keyword>
<protein>
    <submittedName>
        <fullName evidence="2">Uncharacterized protein</fullName>
    </submittedName>
</protein>
<reference evidence="2" key="2">
    <citation type="journal article" date="2021" name="PeerJ">
        <title>Extensive microbial diversity within the chicken gut microbiome revealed by metagenomics and culture.</title>
        <authorList>
            <person name="Gilroy R."/>
            <person name="Ravi A."/>
            <person name="Getino M."/>
            <person name="Pursley I."/>
            <person name="Horton D.L."/>
            <person name="Alikhan N.F."/>
            <person name="Baker D."/>
            <person name="Gharbi K."/>
            <person name="Hall N."/>
            <person name="Watson M."/>
            <person name="Adriaenssens E.M."/>
            <person name="Foster-Nyarko E."/>
            <person name="Jarju S."/>
            <person name="Secka A."/>
            <person name="Antonio M."/>
            <person name="Oren A."/>
            <person name="Chaudhuri R.R."/>
            <person name="La Ragione R."/>
            <person name="Hildebrand F."/>
            <person name="Pallen M.J."/>
        </authorList>
    </citation>
    <scope>NUCLEOTIDE SEQUENCE</scope>
    <source>
        <strain evidence="2">ChiHjej9B8-7071</strain>
    </source>
</reference>
<feature type="transmembrane region" description="Helical" evidence="1">
    <location>
        <begin position="138"/>
        <end position="159"/>
    </location>
</feature>
<sequence>MATKRNHSAAKVLQKKADDAVVYQVMVALALLCCALLGLRALRSYYATVGGFTTLYDYAAWIGWGGVVLAGAALAATVLWKNRVARAILPWFCALGAVIAATGFSMRLAWVDGFSFLYYLCVAMALQYIVFKLYRWEFFLLSLSTVLAGGLYFCLSNGAGWTPRAIFLLAALAVSVVGTTVLALLAGRQGGTVRLLGRNLRIFGKRATPVFILAANGLWVLCTVAVVILGSLFAYYCMFAAIAVEFIAAVYYTFQLN</sequence>
<dbReference type="EMBL" id="DVGD01000052">
    <property type="protein sequence ID" value="HIR09125.1"/>
    <property type="molecule type" value="Genomic_DNA"/>
</dbReference>
<feature type="transmembrane region" description="Helical" evidence="1">
    <location>
        <begin position="207"/>
        <end position="227"/>
    </location>
</feature>
<reference evidence="2" key="1">
    <citation type="submission" date="2020-10" db="EMBL/GenBank/DDBJ databases">
        <authorList>
            <person name="Gilroy R."/>
        </authorList>
    </citation>
    <scope>NUCLEOTIDE SEQUENCE</scope>
    <source>
        <strain evidence="2">ChiHjej9B8-7071</strain>
    </source>
</reference>
<accession>A0A9D1A8N3</accession>
<dbReference type="AlphaFoldDB" id="A0A9D1A8N3"/>
<proteinExistence type="predicted"/>
<feature type="transmembrane region" description="Helical" evidence="1">
    <location>
        <begin position="233"/>
        <end position="254"/>
    </location>
</feature>
<name>A0A9D1A8N3_9FIRM</name>
<feature type="transmembrane region" description="Helical" evidence="1">
    <location>
        <begin position="21"/>
        <end position="39"/>
    </location>
</feature>
<gene>
    <name evidence="2" type="ORF">IAA70_01835</name>
</gene>
<keyword evidence="1" id="KW-0472">Membrane</keyword>
<evidence type="ECO:0000313" key="3">
    <source>
        <dbReference type="Proteomes" id="UP000824258"/>
    </source>
</evidence>
<feature type="transmembrane region" description="Helical" evidence="1">
    <location>
        <begin position="116"/>
        <end position="131"/>
    </location>
</feature>
<dbReference type="Proteomes" id="UP000824258">
    <property type="component" value="Unassembled WGS sequence"/>
</dbReference>
<feature type="transmembrane region" description="Helical" evidence="1">
    <location>
        <begin position="59"/>
        <end position="80"/>
    </location>
</feature>
<comment type="caution">
    <text evidence="2">The sequence shown here is derived from an EMBL/GenBank/DDBJ whole genome shotgun (WGS) entry which is preliminary data.</text>
</comment>
<keyword evidence="1" id="KW-0812">Transmembrane</keyword>
<evidence type="ECO:0000256" key="1">
    <source>
        <dbReference type="SAM" id="Phobius"/>
    </source>
</evidence>
<feature type="transmembrane region" description="Helical" evidence="1">
    <location>
        <begin position="165"/>
        <end position="186"/>
    </location>
</feature>
<feature type="transmembrane region" description="Helical" evidence="1">
    <location>
        <begin position="87"/>
        <end position="110"/>
    </location>
</feature>